<evidence type="ECO:0000256" key="3">
    <source>
        <dbReference type="ARBA" id="ARBA00047418"/>
    </source>
</evidence>
<evidence type="ECO:0000256" key="4">
    <source>
        <dbReference type="ARBA" id="ARBA00048740"/>
    </source>
</evidence>
<dbReference type="KEGG" id="sapo:SAPIO_CDS3450"/>
<evidence type="ECO:0000256" key="2">
    <source>
        <dbReference type="ARBA" id="ARBA00025783"/>
    </source>
</evidence>
<name>A0A084GAT3_PSEDA</name>
<comment type="catalytic activity">
    <reaction evidence="5">
        <text>a 5'-end (N(2),N(7)-dimethyl 5'-triphosphoguanosine)-ribonucleoside in snRNA + S-adenosyl-L-methionine = a 5'-end (N(2),N(2),N(7)-trimethyl 5'-triphosphoguanosine)-ribonucleoside in snRNA + S-adenosyl-L-homocysteine + H(+)</text>
        <dbReference type="Rhea" id="RHEA:78479"/>
        <dbReference type="Rhea" id="RHEA-COMP:19087"/>
        <dbReference type="Rhea" id="RHEA-COMP:19089"/>
        <dbReference type="ChEBI" id="CHEBI:15378"/>
        <dbReference type="ChEBI" id="CHEBI:57856"/>
        <dbReference type="ChEBI" id="CHEBI:59789"/>
        <dbReference type="ChEBI" id="CHEBI:167623"/>
        <dbReference type="ChEBI" id="CHEBI:172880"/>
    </reaction>
    <physiologicalReaction direction="left-to-right" evidence="5">
        <dbReference type="Rhea" id="RHEA:78480"/>
    </physiologicalReaction>
</comment>
<dbReference type="Pfam" id="PF09445">
    <property type="entry name" value="Methyltransf_15"/>
    <property type="match status" value="1"/>
</dbReference>
<accession>A0A084GAT3</accession>
<evidence type="ECO:0000313" key="8">
    <source>
        <dbReference type="EMBL" id="KEZ44445.1"/>
    </source>
</evidence>
<evidence type="ECO:0000256" key="5">
    <source>
        <dbReference type="ARBA" id="ARBA00048763"/>
    </source>
</evidence>
<gene>
    <name evidence="8" type="ORF">SAPIO_CDS3450</name>
</gene>
<dbReference type="OrthoDB" id="194443at2759"/>
<comment type="catalytic activity">
    <reaction evidence="3">
        <text>a 5'-end (N(2),N(7)-dimethyl 5'-triphosphoguanosine)-ribonucleoside in snoRNA + S-adenosyl-L-methionine = a 5'-end (N(2),N(2),N(7)-trimethyl 5'-triphosphoguanosine)-ribonucleoside in snoRNA + S-adenosyl-L-homocysteine + H(+)</text>
        <dbReference type="Rhea" id="RHEA:78507"/>
        <dbReference type="Rhea" id="RHEA-COMP:19088"/>
        <dbReference type="Rhea" id="RHEA-COMP:19090"/>
        <dbReference type="ChEBI" id="CHEBI:15378"/>
        <dbReference type="ChEBI" id="CHEBI:57856"/>
        <dbReference type="ChEBI" id="CHEBI:59789"/>
        <dbReference type="ChEBI" id="CHEBI:167623"/>
        <dbReference type="ChEBI" id="CHEBI:172880"/>
    </reaction>
    <physiologicalReaction direction="left-to-right" evidence="3">
        <dbReference type="Rhea" id="RHEA:78508"/>
    </physiologicalReaction>
</comment>
<comment type="caution">
    <text evidence="8">The sequence shown here is derived from an EMBL/GenBank/DDBJ whole genome shotgun (WGS) entry which is preliminary data.</text>
</comment>
<evidence type="ECO:0000256" key="7">
    <source>
        <dbReference type="ARBA" id="ARBA00049790"/>
    </source>
</evidence>
<protein>
    <recommendedName>
        <fullName evidence="1">Trimethylguanosine synthase</fullName>
    </recommendedName>
    <alternativeName>
        <fullName evidence="7">Cap-specific guanine-N(2) methyltransferase</fullName>
    </alternativeName>
</protein>
<dbReference type="HOGENOM" id="CLU_029658_0_1_1"/>
<dbReference type="InterPro" id="IPR019012">
    <property type="entry name" value="RNA_cap_Gua-N2-MeTrfase"/>
</dbReference>
<dbReference type="FunFam" id="3.40.50.150:FF:000270">
    <property type="entry name" value="RNA methylase family protein"/>
    <property type="match status" value="1"/>
</dbReference>
<dbReference type="PANTHER" id="PTHR14741">
    <property type="entry name" value="S-ADENOSYLMETHIONINE-DEPENDENT METHYLTRANSFERASE RELATED"/>
    <property type="match status" value="1"/>
</dbReference>
<keyword evidence="9" id="KW-1185">Reference proteome</keyword>
<organism evidence="8 9">
    <name type="scientific">Pseudallescheria apiosperma</name>
    <name type="common">Scedosporium apiospermum</name>
    <dbReference type="NCBI Taxonomy" id="563466"/>
    <lineage>
        <taxon>Eukaryota</taxon>
        <taxon>Fungi</taxon>
        <taxon>Dikarya</taxon>
        <taxon>Ascomycota</taxon>
        <taxon>Pezizomycotina</taxon>
        <taxon>Sordariomycetes</taxon>
        <taxon>Hypocreomycetidae</taxon>
        <taxon>Microascales</taxon>
        <taxon>Microascaceae</taxon>
        <taxon>Scedosporium</taxon>
    </lineage>
</organism>
<dbReference type="Gene3D" id="3.40.50.150">
    <property type="entry name" value="Vaccinia Virus protein VP39"/>
    <property type="match status" value="1"/>
</dbReference>
<dbReference type="EMBL" id="JOWA01000088">
    <property type="protein sequence ID" value="KEZ44445.1"/>
    <property type="molecule type" value="Genomic_DNA"/>
</dbReference>
<dbReference type="GO" id="GO:0005634">
    <property type="term" value="C:nucleus"/>
    <property type="evidence" value="ECO:0007669"/>
    <property type="project" value="TreeGrafter"/>
</dbReference>
<dbReference type="PANTHER" id="PTHR14741:SF32">
    <property type="entry name" value="TRIMETHYLGUANOSINE SYNTHASE"/>
    <property type="match status" value="1"/>
</dbReference>
<reference evidence="8 9" key="1">
    <citation type="journal article" date="2014" name="Genome Announc.">
        <title>Draft genome sequence of the pathogenic fungus Scedosporium apiospermum.</title>
        <authorList>
            <person name="Vandeputte P."/>
            <person name="Ghamrawi S."/>
            <person name="Rechenmann M."/>
            <person name="Iltis A."/>
            <person name="Giraud S."/>
            <person name="Fleury M."/>
            <person name="Thornton C."/>
            <person name="Delhaes L."/>
            <person name="Meyer W."/>
            <person name="Papon N."/>
            <person name="Bouchara J.P."/>
        </authorList>
    </citation>
    <scope>NUCLEOTIDE SEQUENCE [LARGE SCALE GENOMIC DNA]</scope>
    <source>
        <strain evidence="8 9">IHEM 14462</strain>
    </source>
</reference>
<dbReference type="InterPro" id="IPR029063">
    <property type="entry name" value="SAM-dependent_MTases_sf"/>
</dbReference>
<dbReference type="GeneID" id="27722522"/>
<evidence type="ECO:0000313" key="9">
    <source>
        <dbReference type="Proteomes" id="UP000028545"/>
    </source>
</evidence>
<dbReference type="VEuPathDB" id="FungiDB:SAPIO_CDS3450"/>
<proteinExistence type="inferred from homology"/>
<dbReference type="SUPFAM" id="SSF53335">
    <property type="entry name" value="S-adenosyl-L-methionine-dependent methyltransferases"/>
    <property type="match status" value="1"/>
</dbReference>
<dbReference type="AlphaFoldDB" id="A0A084GAT3"/>
<comment type="catalytic activity">
    <reaction evidence="6">
        <text>a 5'-end (N(7)-methyl 5'-triphosphoguanosine)-ribonucleoside in snRNA + S-adenosyl-L-methionine = a 5'-end (N(2),N(7)-dimethyl 5'-triphosphoguanosine)-ribonucleoside in snRNA + S-adenosyl-L-homocysteine + H(+)</text>
        <dbReference type="Rhea" id="RHEA:78471"/>
        <dbReference type="Rhea" id="RHEA-COMP:19085"/>
        <dbReference type="Rhea" id="RHEA-COMP:19087"/>
        <dbReference type="ChEBI" id="CHEBI:15378"/>
        <dbReference type="ChEBI" id="CHEBI:57856"/>
        <dbReference type="ChEBI" id="CHEBI:59789"/>
        <dbReference type="ChEBI" id="CHEBI:156461"/>
        <dbReference type="ChEBI" id="CHEBI:172880"/>
    </reaction>
    <physiologicalReaction direction="left-to-right" evidence="6">
        <dbReference type="Rhea" id="RHEA:78472"/>
    </physiologicalReaction>
</comment>
<comment type="similarity">
    <text evidence="2">Belongs to the methyltransferase superfamily. Trimethylguanosine synthase family.</text>
</comment>
<sequence length="273" mass="31314">MGDNQSSNDQRKDLEKYTMIPATELPLTENCIHYEQKQEVPWDLLKYWSQRYTLFEAYDSGIYLTDDAWFGVTPEPVAQQIAYEVARVSPSKTTIIDLFAGVGGNAIQFALSERWDRVIAVERDGDTLACAQNNAKIYEITNEITWVHADSFEYLKLALEQPNKLHETLRIDPAATVLFASPPWGGPGYRTDDIFNLHEMEPYNLKRLHEAYKSLDYALYLPRTSDLRQIARLVPDGKKIEVVQYCIEGASKALIAWIPAEGSPHETFYYYDE</sequence>
<comment type="catalytic activity">
    <reaction evidence="4">
        <text>a 5'-end (N(7)-methyl 5'-triphosphoguanosine)-ribonucleoside in snoRNA + S-adenosyl-L-methionine = a 5'-end (N(2),N(7)-dimethyl 5'-triphosphoguanosine)-ribonucleoside in snoRNA + S-adenosyl-L-homocysteine + H(+)</text>
        <dbReference type="Rhea" id="RHEA:78475"/>
        <dbReference type="Rhea" id="RHEA-COMP:19086"/>
        <dbReference type="Rhea" id="RHEA-COMP:19088"/>
        <dbReference type="ChEBI" id="CHEBI:15378"/>
        <dbReference type="ChEBI" id="CHEBI:57856"/>
        <dbReference type="ChEBI" id="CHEBI:59789"/>
        <dbReference type="ChEBI" id="CHEBI:156461"/>
        <dbReference type="ChEBI" id="CHEBI:172880"/>
    </reaction>
    <physiologicalReaction direction="left-to-right" evidence="4">
        <dbReference type="Rhea" id="RHEA:78476"/>
    </physiologicalReaction>
</comment>
<dbReference type="GO" id="GO:0071164">
    <property type="term" value="F:RNA cap trimethylguanosine synthase activity"/>
    <property type="evidence" value="ECO:0007669"/>
    <property type="project" value="TreeGrafter"/>
</dbReference>
<evidence type="ECO:0000256" key="6">
    <source>
        <dbReference type="ARBA" id="ARBA00049075"/>
    </source>
</evidence>
<dbReference type="CDD" id="cd02440">
    <property type="entry name" value="AdoMet_MTases"/>
    <property type="match status" value="1"/>
</dbReference>
<dbReference type="RefSeq" id="XP_016644244.1">
    <property type="nucleotide sequence ID" value="XM_016786238.1"/>
</dbReference>
<dbReference type="OMA" id="KALCIYY"/>
<dbReference type="Proteomes" id="UP000028545">
    <property type="component" value="Unassembled WGS sequence"/>
</dbReference>
<evidence type="ECO:0000256" key="1">
    <source>
        <dbReference type="ARBA" id="ARBA00018517"/>
    </source>
</evidence>